<evidence type="ECO:0000256" key="1">
    <source>
        <dbReference type="SAM" id="MobiDB-lite"/>
    </source>
</evidence>
<evidence type="ECO:0000313" key="5">
    <source>
        <dbReference type="Proteomes" id="UP000006620"/>
    </source>
</evidence>
<gene>
    <name evidence="4" type="ordered locus">KNP414_04482</name>
</gene>
<dbReference type="Gene3D" id="3.40.30.10">
    <property type="entry name" value="Glutaredoxin"/>
    <property type="match status" value="1"/>
</dbReference>
<name>F8F984_PAEMK</name>
<reference evidence="4 5" key="2">
    <citation type="journal article" date="2013" name="Genome Announc.">
        <title>Genome Sequence of Growth-Improving Paenibacillus mucilaginosus Strain KNP414.</title>
        <authorList>
            <person name="Lu J.J."/>
            <person name="Wang J.F."/>
            <person name="Hu X.F."/>
        </authorList>
    </citation>
    <scope>NUCLEOTIDE SEQUENCE [LARGE SCALE GENOMIC DNA]</scope>
    <source>
        <strain evidence="4 5">KNP414</strain>
    </source>
</reference>
<evidence type="ECO:0000313" key="4">
    <source>
        <dbReference type="EMBL" id="AEI43012.1"/>
    </source>
</evidence>
<dbReference type="Proteomes" id="UP000006620">
    <property type="component" value="Chromosome"/>
</dbReference>
<protein>
    <recommendedName>
        <fullName evidence="3">Thioredoxin domain-containing protein</fullName>
    </recommendedName>
</protein>
<reference evidence="5" key="1">
    <citation type="submission" date="2011-06" db="EMBL/GenBank/DDBJ databases">
        <title>Complete genome sequence of Paenibacillus mucilaginosus KNP414.</title>
        <authorList>
            <person name="Wang J."/>
            <person name="Hu S."/>
            <person name="Hu X."/>
            <person name="Zhang B."/>
            <person name="Dong D."/>
            <person name="Zhang S."/>
            <person name="Zhao K."/>
            <person name="Wu D."/>
        </authorList>
    </citation>
    <scope>NUCLEOTIDE SEQUENCE [LARGE SCALE GENOMIC DNA]</scope>
    <source>
        <strain evidence="5">KNP414</strain>
    </source>
</reference>
<dbReference type="InterPro" id="IPR013766">
    <property type="entry name" value="Thioredoxin_domain"/>
</dbReference>
<dbReference type="PATRIC" id="fig|1036673.3.peg.4119"/>
<dbReference type="Pfam" id="PF00085">
    <property type="entry name" value="Thioredoxin"/>
    <property type="match status" value="1"/>
</dbReference>
<dbReference type="EMBL" id="CP002869">
    <property type="protein sequence ID" value="AEI43012.1"/>
    <property type="molecule type" value="Genomic_DNA"/>
</dbReference>
<evidence type="ECO:0000259" key="3">
    <source>
        <dbReference type="PROSITE" id="PS51352"/>
    </source>
</evidence>
<dbReference type="InterPro" id="IPR036249">
    <property type="entry name" value="Thioredoxin-like_sf"/>
</dbReference>
<proteinExistence type="predicted"/>
<dbReference type="KEGG" id="pms:KNP414_04482"/>
<sequence>MNSFIFYSVIALWLLQIPIIFFLVVMIRSLNVVYMQAMSNAGIREGGELPAFEGTSMTTGRRITRNSLAGRPTLIGFVAPGCKRCKAMLPHWNAAYDKYKDQVNFILIGYGNEAKFQAMLKTHPVQGELLPGKELFELLRSKLAAFAYYADADGRVRRKGLCENMEDLRSLLDADALDQGRPEPGTKLAGSVPVTTAG</sequence>
<keyword evidence="2" id="KW-0812">Transmembrane</keyword>
<feature type="transmembrane region" description="Helical" evidence="2">
    <location>
        <begin position="6"/>
        <end position="27"/>
    </location>
</feature>
<dbReference type="PROSITE" id="PS51352">
    <property type="entry name" value="THIOREDOXIN_2"/>
    <property type="match status" value="1"/>
</dbReference>
<feature type="domain" description="Thioredoxin" evidence="3">
    <location>
        <begin position="43"/>
        <end position="177"/>
    </location>
</feature>
<dbReference type="AlphaFoldDB" id="F8F984"/>
<dbReference type="RefSeq" id="WP_013918166.1">
    <property type="nucleotide sequence ID" value="NC_015690.1"/>
</dbReference>
<keyword evidence="2" id="KW-0472">Membrane</keyword>
<evidence type="ECO:0000256" key="2">
    <source>
        <dbReference type="SAM" id="Phobius"/>
    </source>
</evidence>
<keyword evidence="2" id="KW-1133">Transmembrane helix</keyword>
<dbReference type="HOGENOM" id="CLU_1376975_0_0_9"/>
<feature type="region of interest" description="Disordered" evidence="1">
    <location>
        <begin position="177"/>
        <end position="198"/>
    </location>
</feature>
<accession>F8F984</accession>
<dbReference type="SUPFAM" id="SSF52833">
    <property type="entry name" value="Thioredoxin-like"/>
    <property type="match status" value="1"/>
</dbReference>
<organism evidence="4 5">
    <name type="scientific">Paenibacillus mucilaginosus (strain KNP414)</name>
    <dbReference type="NCBI Taxonomy" id="1036673"/>
    <lineage>
        <taxon>Bacteria</taxon>
        <taxon>Bacillati</taxon>
        <taxon>Bacillota</taxon>
        <taxon>Bacilli</taxon>
        <taxon>Bacillales</taxon>
        <taxon>Paenibacillaceae</taxon>
        <taxon>Paenibacillus</taxon>
    </lineage>
</organism>